<accession>A0A940SVB5</accession>
<name>A0A940SVB5_9ENTE</name>
<gene>
    <name evidence="1" type="ORF">I6N95_07860</name>
</gene>
<dbReference type="AlphaFoldDB" id="A0A940SVB5"/>
<proteinExistence type="predicted"/>
<dbReference type="EMBL" id="JAEEGA010000004">
    <property type="protein sequence ID" value="MBP1040916.1"/>
    <property type="molecule type" value="Genomic_DNA"/>
</dbReference>
<evidence type="ECO:0000313" key="1">
    <source>
        <dbReference type="EMBL" id="MBP1040916.1"/>
    </source>
</evidence>
<evidence type="ECO:0000313" key="2">
    <source>
        <dbReference type="Proteomes" id="UP000674938"/>
    </source>
</evidence>
<keyword evidence="2" id="KW-1185">Reference proteome</keyword>
<protein>
    <submittedName>
        <fullName evidence="1">Phage repressor protein</fullName>
    </submittedName>
</protein>
<reference evidence="1" key="1">
    <citation type="submission" date="2020-12" db="EMBL/GenBank/DDBJ databases">
        <title>Vagococcus allomyrinae sp. nov. and Enterococcus lavae sp. nov., isolated from the larvae of Allomyrina dichotoma.</title>
        <authorList>
            <person name="Lee S.D."/>
        </authorList>
    </citation>
    <scope>NUCLEOTIDE SEQUENCE</scope>
    <source>
        <strain evidence="1">BWB3-3</strain>
    </source>
</reference>
<dbReference type="RefSeq" id="WP_209526441.1">
    <property type="nucleotide sequence ID" value="NZ_JAEEGA010000004.1"/>
</dbReference>
<dbReference type="Proteomes" id="UP000674938">
    <property type="component" value="Unassembled WGS sequence"/>
</dbReference>
<comment type="caution">
    <text evidence="1">The sequence shown here is derived from an EMBL/GenBank/DDBJ whole genome shotgun (WGS) entry which is preliminary data.</text>
</comment>
<sequence length="106" mass="11967">MSKASYFASLLQNGQTVEKYKEAGNSMLPIIKSNQPVSLIPVTAKTTLEIKDIVFCKVKGNYYTHLISSIRNRNGTIEYQISNNHGYVNGWIKKANIFGKVVKIWN</sequence>
<organism evidence="1 2">
    <name type="scientific">Vagococcus allomyrinae</name>
    <dbReference type="NCBI Taxonomy" id="2794353"/>
    <lineage>
        <taxon>Bacteria</taxon>
        <taxon>Bacillati</taxon>
        <taxon>Bacillota</taxon>
        <taxon>Bacilli</taxon>
        <taxon>Lactobacillales</taxon>
        <taxon>Enterococcaceae</taxon>
        <taxon>Vagococcus</taxon>
    </lineage>
</organism>